<organism evidence="1 2">
    <name type="scientific">Motilimonas pumila</name>
    <dbReference type="NCBI Taxonomy" id="2303987"/>
    <lineage>
        <taxon>Bacteria</taxon>
        <taxon>Pseudomonadati</taxon>
        <taxon>Pseudomonadota</taxon>
        <taxon>Gammaproteobacteria</taxon>
        <taxon>Alteromonadales</taxon>
        <taxon>Alteromonadales genera incertae sedis</taxon>
        <taxon>Motilimonas</taxon>
    </lineage>
</organism>
<keyword evidence="2" id="KW-1185">Reference proteome</keyword>
<reference evidence="1 2" key="2">
    <citation type="submission" date="2019-01" db="EMBL/GenBank/DDBJ databases">
        <title>Motilimonas pumilus sp. nov., isolated from the gut of sea cucumber (Apostichopus japonicus).</title>
        <authorList>
            <person name="Wang F.-Q."/>
            <person name="Ren L.-H."/>
            <person name="Lin Y.-W."/>
            <person name="Sun G.-H."/>
            <person name="Du Z.-J."/>
            <person name="Zhao J.-X."/>
            <person name="Liu X.-J."/>
            <person name="Liu L.-J."/>
        </authorList>
    </citation>
    <scope>NUCLEOTIDE SEQUENCE [LARGE SCALE GENOMIC DNA]</scope>
    <source>
        <strain evidence="1 2">PLHSC7-2</strain>
    </source>
</reference>
<sequence>MEKIGNGSTWILYRQSNNYYLESLCNHGPVSYTYTIVLTASEIALYEKQGSAFLDELAHDVHYSAPGAKGSTSKFRPRKASDDVLASINALH</sequence>
<evidence type="ECO:0000313" key="2">
    <source>
        <dbReference type="Proteomes" id="UP000283255"/>
    </source>
</evidence>
<protein>
    <submittedName>
        <fullName evidence="1">Uncharacterized protein</fullName>
    </submittedName>
</protein>
<reference evidence="1 2" key="1">
    <citation type="submission" date="2018-09" db="EMBL/GenBank/DDBJ databases">
        <authorList>
            <person name="Wang F."/>
        </authorList>
    </citation>
    <scope>NUCLEOTIDE SEQUENCE [LARGE SCALE GENOMIC DNA]</scope>
    <source>
        <strain evidence="1 2">PLHSC7-2</strain>
    </source>
</reference>
<dbReference type="EMBL" id="QZCH01000012">
    <property type="protein sequence ID" value="RJG47612.1"/>
    <property type="molecule type" value="Genomic_DNA"/>
</dbReference>
<gene>
    <name evidence="1" type="ORF">D1Z90_10785</name>
</gene>
<evidence type="ECO:0000313" key="1">
    <source>
        <dbReference type="EMBL" id="RJG47612.1"/>
    </source>
</evidence>
<proteinExistence type="predicted"/>
<dbReference type="AlphaFoldDB" id="A0A418YEN5"/>
<name>A0A418YEN5_9GAMM</name>
<accession>A0A418YEN5</accession>
<comment type="caution">
    <text evidence="1">The sequence shown here is derived from an EMBL/GenBank/DDBJ whole genome shotgun (WGS) entry which is preliminary data.</text>
</comment>
<dbReference type="Proteomes" id="UP000283255">
    <property type="component" value="Unassembled WGS sequence"/>
</dbReference>